<dbReference type="CDD" id="cd14014">
    <property type="entry name" value="STKc_PknB_like"/>
    <property type="match status" value="1"/>
</dbReference>
<dbReference type="KEGG" id="obg:Verru16b_02755"/>
<name>A0A1D8AXR6_9BACT</name>
<dbReference type="InterPro" id="IPR000719">
    <property type="entry name" value="Prot_kinase_dom"/>
</dbReference>
<dbReference type="AlphaFoldDB" id="A0A1D8AXR6"/>
<dbReference type="PROSITE" id="PS50011">
    <property type="entry name" value="PROTEIN_KINASE_DOM"/>
    <property type="match status" value="1"/>
</dbReference>
<dbReference type="EC" id="2.7.11.1" evidence="7"/>
<evidence type="ECO:0000259" key="6">
    <source>
        <dbReference type="PROSITE" id="PS50011"/>
    </source>
</evidence>
<evidence type="ECO:0000313" key="8">
    <source>
        <dbReference type="Proteomes" id="UP000095228"/>
    </source>
</evidence>
<dbReference type="STRING" id="1838286.Verru16b_02755"/>
<evidence type="ECO:0000256" key="4">
    <source>
        <dbReference type="ARBA" id="ARBA00022840"/>
    </source>
</evidence>
<feature type="coiled-coil region" evidence="5">
    <location>
        <begin position="415"/>
        <end position="459"/>
    </location>
</feature>
<evidence type="ECO:0000313" key="7">
    <source>
        <dbReference type="EMBL" id="AOS45670.1"/>
    </source>
</evidence>
<dbReference type="Proteomes" id="UP000095228">
    <property type="component" value="Chromosome"/>
</dbReference>
<keyword evidence="8" id="KW-1185">Reference proteome</keyword>
<keyword evidence="3 7" id="KW-0418">Kinase</keyword>
<dbReference type="SUPFAM" id="SSF56112">
    <property type="entry name" value="Protein kinase-like (PK-like)"/>
    <property type="match status" value="1"/>
</dbReference>
<dbReference type="PANTHER" id="PTHR43289:SF6">
    <property type="entry name" value="SERINE_THREONINE-PROTEIN KINASE NEKL-3"/>
    <property type="match status" value="1"/>
</dbReference>
<dbReference type="GO" id="GO:0004674">
    <property type="term" value="F:protein serine/threonine kinase activity"/>
    <property type="evidence" value="ECO:0007669"/>
    <property type="project" value="UniProtKB-EC"/>
</dbReference>
<evidence type="ECO:0000256" key="5">
    <source>
        <dbReference type="SAM" id="Coils"/>
    </source>
</evidence>
<dbReference type="Gene3D" id="1.10.510.10">
    <property type="entry name" value="Transferase(Phosphotransferase) domain 1"/>
    <property type="match status" value="1"/>
</dbReference>
<dbReference type="PROSITE" id="PS00108">
    <property type="entry name" value="PROTEIN_KINASE_ST"/>
    <property type="match status" value="1"/>
</dbReference>
<dbReference type="Pfam" id="PF00069">
    <property type="entry name" value="Pkinase"/>
    <property type="match status" value="1"/>
</dbReference>
<dbReference type="InterPro" id="IPR011990">
    <property type="entry name" value="TPR-like_helical_dom_sf"/>
</dbReference>
<keyword evidence="2" id="KW-0547">Nucleotide-binding</keyword>
<feature type="domain" description="Protein kinase" evidence="6">
    <location>
        <begin position="74"/>
        <end position="372"/>
    </location>
</feature>
<keyword evidence="1 7" id="KW-0808">Transferase</keyword>
<dbReference type="SMART" id="SM00220">
    <property type="entry name" value="S_TKc"/>
    <property type="match status" value="1"/>
</dbReference>
<keyword evidence="4" id="KW-0067">ATP-binding</keyword>
<dbReference type="SUPFAM" id="SSF48452">
    <property type="entry name" value="TPR-like"/>
    <property type="match status" value="1"/>
</dbReference>
<dbReference type="GO" id="GO:0005524">
    <property type="term" value="F:ATP binding"/>
    <property type="evidence" value="ECO:0007669"/>
    <property type="project" value="UniProtKB-KW"/>
</dbReference>
<accession>A0A1D8AXR6</accession>
<dbReference type="Gene3D" id="1.25.40.10">
    <property type="entry name" value="Tetratricopeptide repeat domain"/>
    <property type="match status" value="1"/>
</dbReference>
<dbReference type="RefSeq" id="WP_069962794.1">
    <property type="nucleotide sequence ID" value="NZ_CP016094.1"/>
</dbReference>
<evidence type="ECO:0000256" key="2">
    <source>
        <dbReference type="ARBA" id="ARBA00022741"/>
    </source>
</evidence>
<dbReference type="PATRIC" id="fig|1838286.3.peg.2770"/>
<organism evidence="7 8">
    <name type="scientific">Lacunisphaera limnophila</name>
    <dbReference type="NCBI Taxonomy" id="1838286"/>
    <lineage>
        <taxon>Bacteria</taxon>
        <taxon>Pseudomonadati</taxon>
        <taxon>Verrucomicrobiota</taxon>
        <taxon>Opitutia</taxon>
        <taxon>Opitutales</taxon>
        <taxon>Opitutaceae</taxon>
        <taxon>Lacunisphaera</taxon>
    </lineage>
</organism>
<reference evidence="7 8" key="1">
    <citation type="submission" date="2016-06" db="EMBL/GenBank/DDBJ databases">
        <title>Three novel species with peptidoglycan cell walls form the new genus Lacunisphaera gen. nov. in the family Opitutaceae of the verrucomicrobial subdivision 4.</title>
        <authorList>
            <person name="Rast P."/>
            <person name="Gloeckner I."/>
            <person name="Jogler M."/>
            <person name="Boedeker C."/>
            <person name="Jeske O."/>
            <person name="Wiegand S."/>
            <person name="Reinhardt R."/>
            <person name="Schumann P."/>
            <person name="Rohde M."/>
            <person name="Spring S."/>
            <person name="Gloeckner F.O."/>
            <person name="Jogler C."/>
        </authorList>
    </citation>
    <scope>NUCLEOTIDE SEQUENCE [LARGE SCALE GENOMIC DNA]</scope>
    <source>
        <strain evidence="7 8">IG16b</strain>
    </source>
</reference>
<sequence>MNRDEDIFAEALELPATARAAYLARACAGDPVRLARLTALLGAHDAARSFLEQPVTARPPEPATEAPGTVIGPYTLRQRLGEGGCGVVWLAEQTTPLRRTVALKVIKPGMDSQRVIARFEGERQTLALLTHPDIARLYDAGTTAAGRPYFVMEYVEGIPITRFCDEHSLPMAGRLELFARVCVALQHAHQRGIIHRDLKPSNILVALRDGQPAPKLIDFGIAKATAGRLSDESLFTEMGLLVGTPAYMSPEQAELRDVDIDTRSDVYALGVLLYELLTGRPPYDPKELVRAGLLEIRRIIREVEPPRPSTVIGTLTDSDRRSVARLRGAPAPRLTADLRGDLDWIVMRCLEKDRDRRYGTAAALAEDVRRHLRQEPVEARPPSTVYRLRKFTARHRLACASAALVTVSLIGGIVASTQQARRARAAEQVAAAERDLARAAQQAETLARTDAQRRQAQAEDLLTFMLGDFRTELQKSGRLEPLAAVGDKALAYFTALDPRDLSDAALTRQAKALTQLGEVRLEQGDFPAAGQAFTAAFDRAAALAVRHPANGDMLFERGQAEFWLGLAARRRGDRDSQREWLLRYRDTARALGAAEGPTARAQLEAVYAHHNLAVLDTDTGNLAAARVGFLAEQALLEPLLAAQPGDGELRYSLADVASWLGSVAERDGRFADAAGHYTAMAARYAALARDEPTVVRWRQEEIHAVTFRARVLAVQGHRAEAAQLFAEASTRQRALVAEDRSNRTRLSALVSLNLHQIALLLDAGSTTEASLLLAEAQAAATPLATAEPASLNFARLLAAAHRQSARLDFAAGRFPSARASLEAAREILERLLQDNRADPWVRHEAALVAILAGRVARATGQDDAAQALWRDAYARIIPFTPGSHDWRLLEPAAVSARLAGLAAAARPPADLLKTFGYHSVDPLNRADLAEAESSATSNPSQPP</sequence>
<dbReference type="PANTHER" id="PTHR43289">
    <property type="entry name" value="MITOGEN-ACTIVATED PROTEIN KINASE KINASE KINASE 20-RELATED"/>
    <property type="match status" value="1"/>
</dbReference>
<dbReference type="OrthoDB" id="8532199at2"/>
<gene>
    <name evidence="7" type="primary">pknB_2</name>
    <name evidence="7" type="ORF">Verru16b_02755</name>
</gene>
<evidence type="ECO:0000256" key="3">
    <source>
        <dbReference type="ARBA" id="ARBA00022777"/>
    </source>
</evidence>
<dbReference type="EMBL" id="CP016094">
    <property type="protein sequence ID" value="AOS45670.1"/>
    <property type="molecule type" value="Genomic_DNA"/>
</dbReference>
<proteinExistence type="predicted"/>
<dbReference type="InterPro" id="IPR011009">
    <property type="entry name" value="Kinase-like_dom_sf"/>
</dbReference>
<dbReference type="InterPro" id="IPR008271">
    <property type="entry name" value="Ser/Thr_kinase_AS"/>
</dbReference>
<protein>
    <submittedName>
        <fullName evidence="7">Serine/threonine-protein kinase PknB</fullName>
        <ecNumber evidence="7">2.7.11.1</ecNumber>
    </submittedName>
</protein>
<evidence type="ECO:0000256" key="1">
    <source>
        <dbReference type="ARBA" id="ARBA00022679"/>
    </source>
</evidence>
<dbReference type="Gene3D" id="3.30.200.20">
    <property type="entry name" value="Phosphorylase Kinase, domain 1"/>
    <property type="match status" value="1"/>
</dbReference>
<keyword evidence="5" id="KW-0175">Coiled coil</keyword>